<name>A0ABV1VCS3_9ACTN</name>
<proteinExistence type="predicted"/>
<evidence type="ECO:0000313" key="2">
    <source>
        <dbReference type="Proteomes" id="UP001490330"/>
    </source>
</evidence>
<dbReference type="EMBL" id="JBEPCV010000005">
    <property type="protein sequence ID" value="MER6903841.1"/>
    <property type="molecule type" value="Genomic_DNA"/>
</dbReference>
<accession>A0ABV1VCS3</accession>
<dbReference type="RefSeq" id="WP_350715491.1">
    <property type="nucleotide sequence ID" value="NZ_JBEPCO010000002.1"/>
</dbReference>
<dbReference type="Proteomes" id="UP001490330">
    <property type="component" value="Unassembled WGS sequence"/>
</dbReference>
<sequence length="241" mass="27016">MGDYDHAAVITYARERLSALGVSAGGGNLANAAAVGITQFVWRNGPIEDAHAGARGRRNKLHDGVMFARNTWVYHRALEAVNSPKQYALLRFEKRILDRELVWPGTSGTLTQFGYGALGEIKKHAKKSINYLMYLQEAFPREEFLLLAAFQGFGASDHFGMPAWEPRVRAAMDRLRGRDPGFVERLRTDYKIDFSEIMKQAPTVVHDDPPEVERALLNAPYELGAEALAWFAWNPVLDPDV</sequence>
<reference evidence="1 2" key="1">
    <citation type="submission" date="2024-06" db="EMBL/GenBank/DDBJ databases">
        <title>The Natural Products Discovery Center: Release of the First 8490 Sequenced Strains for Exploring Actinobacteria Biosynthetic Diversity.</title>
        <authorList>
            <person name="Kalkreuter E."/>
            <person name="Kautsar S.A."/>
            <person name="Yang D."/>
            <person name="Bader C.D."/>
            <person name="Teijaro C.N."/>
            <person name="Fluegel L."/>
            <person name="Davis C.M."/>
            <person name="Simpson J.R."/>
            <person name="Lauterbach L."/>
            <person name="Steele A.D."/>
            <person name="Gui C."/>
            <person name="Meng S."/>
            <person name="Li G."/>
            <person name="Viehrig K."/>
            <person name="Ye F."/>
            <person name="Su P."/>
            <person name="Kiefer A.F."/>
            <person name="Nichols A."/>
            <person name="Cepeda A.J."/>
            <person name="Yan W."/>
            <person name="Fan B."/>
            <person name="Jiang Y."/>
            <person name="Adhikari A."/>
            <person name="Zheng C.-J."/>
            <person name="Schuster L."/>
            <person name="Cowan T.M."/>
            <person name="Smanski M.J."/>
            <person name="Chevrette M.G."/>
            <person name="De Carvalho L.P.S."/>
            <person name="Shen B."/>
        </authorList>
    </citation>
    <scope>NUCLEOTIDE SEQUENCE [LARGE SCALE GENOMIC DNA]</scope>
    <source>
        <strain evidence="1 2">NPDC000632</strain>
    </source>
</reference>
<protein>
    <submittedName>
        <fullName evidence="1">Uncharacterized protein</fullName>
    </submittedName>
</protein>
<evidence type="ECO:0000313" key="1">
    <source>
        <dbReference type="EMBL" id="MER6903841.1"/>
    </source>
</evidence>
<organism evidence="1 2">
    <name type="scientific">Streptomyces flaveolus</name>
    <dbReference type="NCBI Taxonomy" id="67297"/>
    <lineage>
        <taxon>Bacteria</taxon>
        <taxon>Bacillati</taxon>
        <taxon>Actinomycetota</taxon>
        <taxon>Actinomycetes</taxon>
        <taxon>Kitasatosporales</taxon>
        <taxon>Streptomycetaceae</taxon>
        <taxon>Streptomyces</taxon>
    </lineage>
</organism>
<gene>
    <name evidence="1" type="ORF">ABT322_08640</name>
</gene>
<comment type="caution">
    <text evidence="1">The sequence shown here is derived from an EMBL/GenBank/DDBJ whole genome shotgun (WGS) entry which is preliminary data.</text>
</comment>
<keyword evidence="2" id="KW-1185">Reference proteome</keyword>